<evidence type="ECO:0000313" key="2">
    <source>
        <dbReference type="EMBL" id="NJC05016.1"/>
    </source>
</evidence>
<feature type="signal peptide" evidence="1">
    <location>
        <begin position="1"/>
        <end position="19"/>
    </location>
</feature>
<sequence>MRSLLALALLLGATAPAAAQSKRETFACSAEATGGGLRAVTQRLLDGRGTLRSGTTSITLPLAGTDGSLIATFDVRQGLPEVARGKYAFRLPAAADAGWQLAGARKPIRSRDNVLAVDGEQFAALLAGGAPIKLVLTSRKGQERARATLDRATFDTALDLVRQADARALSRAYDYRSCPRGS</sequence>
<proteinExistence type="predicted"/>
<dbReference type="RefSeq" id="WP_168067766.1">
    <property type="nucleotide sequence ID" value="NZ_JAATJC010000001.1"/>
</dbReference>
<accession>A0A7X6BGF6</accession>
<protein>
    <submittedName>
        <fullName evidence="2">Uncharacterized protein</fullName>
    </submittedName>
</protein>
<name>A0A7X6BGF6_9SPHN</name>
<evidence type="ECO:0000313" key="3">
    <source>
        <dbReference type="Proteomes" id="UP000558192"/>
    </source>
</evidence>
<keyword evidence="1" id="KW-0732">Signal</keyword>
<gene>
    <name evidence="2" type="ORF">GGQ97_000809</name>
</gene>
<dbReference type="Proteomes" id="UP000558192">
    <property type="component" value="Unassembled WGS sequence"/>
</dbReference>
<keyword evidence="3" id="KW-1185">Reference proteome</keyword>
<reference evidence="2 3" key="1">
    <citation type="submission" date="2020-03" db="EMBL/GenBank/DDBJ databases">
        <title>Genomic Encyclopedia of Type Strains, Phase IV (KMG-IV): sequencing the most valuable type-strain genomes for metagenomic binning, comparative biology and taxonomic classification.</title>
        <authorList>
            <person name="Goeker M."/>
        </authorList>
    </citation>
    <scope>NUCLEOTIDE SEQUENCE [LARGE SCALE GENOMIC DNA]</scope>
    <source>
        <strain evidence="2 3">DSM 16846</strain>
    </source>
</reference>
<organism evidence="2 3">
    <name type="scientific">Sphingomonas kaistensis</name>
    <dbReference type="NCBI Taxonomy" id="298708"/>
    <lineage>
        <taxon>Bacteria</taxon>
        <taxon>Pseudomonadati</taxon>
        <taxon>Pseudomonadota</taxon>
        <taxon>Alphaproteobacteria</taxon>
        <taxon>Sphingomonadales</taxon>
        <taxon>Sphingomonadaceae</taxon>
        <taxon>Sphingomonas</taxon>
    </lineage>
</organism>
<feature type="chain" id="PRO_5030781641" evidence="1">
    <location>
        <begin position="20"/>
        <end position="182"/>
    </location>
</feature>
<dbReference type="EMBL" id="JAATJC010000001">
    <property type="protein sequence ID" value="NJC05016.1"/>
    <property type="molecule type" value="Genomic_DNA"/>
</dbReference>
<dbReference type="AlphaFoldDB" id="A0A7X6BGF6"/>
<evidence type="ECO:0000256" key="1">
    <source>
        <dbReference type="SAM" id="SignalP"/>
    </source>
</evidence>
<comment type="caution">
    <text evidence="2">The sequence shown here is derived from an EMBL/GenBank/DDBJ whole genome shotgun (WGS) entry which is preliminary data.</text>
</comment>